<dbReference type="InterPro" id="IPR002068">
    <property type="entry name" value="A-crystallin/Hsp20_dom"/>
</dbReference>
<sequence>MELDKLKKWMDAAQQFQSEAFWNTIFDSPQKNSSKHVNPFKAADFFPKCDLFESGNELIAEIELPGVTRENLNLSIQEQMLTITGEFKSFKQQRTYFLKERASRSFKKEITLPYPIIINKVKSEINNGILSILMPINREEMETIPINFNQFNTE</sequence>
<dbReference type="SUPFAM" id="SSF49764">
    <property type="entry name" value="HSP20-like chaperones"/>
    <property type="match status" value="1"/>
</dbReference>
<evidence type="ECO:0000313" key="5">
    <source>
        <dbReference type="Proteomes" id="UP000637074"/>
    </source>
</evidence>
<name>A0ABQ3N0W9_9BACI</name>
<accession>A0ABQ3N0W9</accession>
<dbReference type="Proteomes" id="UP000637074">
    <property type="component" value="Unassembled WGS sequence"/>
</dbReference>
<evidence type="ECO:0000259" key="3">
    <source>
        <dbReference type="PROSITE" id="PS01031"/>
    </source>
</evidence>
<gene>
    <name evidence="4" type="ORF">AM1BK_18700</name>
</gene>
<evidence type="ECO:0000313" key="4">
    <source>
        <dbReference type="EMBL" id="GHH98327.1"/>
    </source>
</evidence>
<comment type="similarity">
    <text evidence="1 2">Belongs to the small heat shock protein (HSP20) family.</text>
</comment>
<dbReference type="PROSITE" id="PS01031">
    <property type="entry name" value="SHSP"/>
    <property type="match status" value="1"/>
</dbReference>
<comment type="caution">
    <text evidence="4">The sequence shown here is derived from an EMBL/GenBank/DDBJ whole genome shotgun (WGS) entry which is preliminary data.</text>
</comment>
<dbReference type="EMBL" id="BNDS01000006">
    <property type="protein sequence ID" value="GHH98327.1"/>
    <property type="molecule type" value="Genomic_DNA"/>
</dbReference>
<feature type="domain" description="SHSP" evidence="3">
    <location>
        <begin position="40"/>
        <end position="149"/>
    </location>
</feature>
<proteinExistence type="inferred from homology"/>
<organism evidence="4 5">
    <name type="scientific">Neobacillus kokaensis</name>
    <dbReference type="NCBI Taxonomy" id="2759023"/>
    <lineage>
        <taxon>Bacteria</taxon>
        <taxon>Bacillati</taxon>
        <taxon>Bacillota</taxon>
        <taxon>Bacilli</taxon>
        <taxon>Bacillales</taxon>
        <taxon>Bacillaceae</taxon>
        <taxon>Neobacillus</taxon>
    </lineage>
</organism>
<evidence type="ECO:0000256" key="1">
    <source>
        <dbReference type="PROSITE-ProRule" id="PRU00285"/>
    </source>
</evidence>
<protein>
    <recommendedName>
        <fullName evidence="3">SHSP domain-containing protein</fullName>
    </recommendedName>
</protein>
<evidence type="ECO:0000256" key="2">
    <source>
        <dbReference type="RuleBase" id="RU003616"/>
    </source>
</evidence>
<dbReference type="Pfam" id="PF00011">
    <property type="entry name" value="HSP20"/>
    <property type="match status" value="1"/>
</dbReference>
<dbReference type="Gene3D" id="2.60.40.790">
    <property type="match status" value="1"/>
</dbReference>
<reference evidence="4 5" key="1">
    <citation type="journal article" date="2022" name="Int. J. Syst. Evol. Microbiol.">
        <title>Neobacillus kokaensis sp. nov., isolated from soil.</title>
        <authorList>
            <person name="Yuki K."/>
            <person name="Matsubara H."/>
            <person name="Yamaguchi S."/>
        </authorList>
    </citation>
    <scope>NUCLEOTIDE SEQUENCE [LARGE SCALE GENOMIC DNA]</scope>
    <source>
        <strain evidence="4 5">LOB 377</strain>
    </source>
</reference>
<dbReference type="PANTHER" id="PTHR11527">
    <property type="entry name" value="HEAT-SHOCK PROTEIN 20 FAMILY MEMBER"/>
    <property type="match status" value="1"/>
</dbReference>
<keyword evidence="5" id="KW-1185">Reference proteome</keyword>
<dbReference type="InterPro" id="IPR008978">
    <property type="entry name" value="HSP20-like_chaperone"/>
</dbReference>
<dbReference type="RefSeq" id="WP_191272051.1">
    <property type="nucleotide sequence ID" value="NZ_BNDS01000006.1"/>
</dbReference>
<dbReference type="InterPro" id="IPR031107">
    <property type="entry name" value="Small_HSP"/>
</dbReference>
<dbReference type="CDD" id="cd06464">
    <property type="entry name" value="ACD_sHsps-like"/>
    <property type="match status" value="1"/>
</dbReference>